<reference evidence="3" key="2">
    <citation type="submission" date="2011-11" db="EMBL/GenBank/DDBJ databases">
        <authorList>
            <person name="Carlson J."/>
            <person name="Booth B."/>
            <person name="Frise E."/>
            <person name="Park S."/>
            <person name="Wan K."/>
            <person name="Yu C."/>
            <person name="Celniker S."/>
        </authorList>
    </citation>
    <scope>NUCLEOTIDE SEQUENCE</scope>
</reference>
<protein>
    <submittedName>
        <fullName evidence="2">AT26615p</fullName>
    </submittedName>
    <submittedName>
        <fullName evidence="3">AT26990p1</fullName>
    </submittedName>
</protein>
<gene>
    <name evidence="2" type="primary">BG:DS04641.8</name>
    <name evidence="3" type="synonym">CG4218-RA</name>
    <name evidence="4" type="ORF">CG4218</name>
</gene>
<dbReference type="OrthoDB" id="7883432at2759"/>
<dbReference type="VEuPathDB" id="VectorBase:FBgn0250844"/>
<dbReference type="FlyBase" id="FBgn0250844">
    <property type="gene designation" value="CG4218"/>
</dbReference>
<name>Q8IH96_DROME</name>
<dbReference type="EMBL" id="BT132750">
    <property type="protein sequence ID" value="AES58509.1"/>
    <property type="molecule type" value="mRNA"/>
</dbReference>
<evidence type="ECO:0000256" key="1">
    <source>
        <dbReference type="SAM" id="MobiDB-lite"/>
    </source>
</evidence>
<feature type="compositionally biased region" description="Low complexity" evidence="1">
    <location>
        <begin position="40"/>
        <end position="53"/>
    </location>
</feature>
<evidence type="ECO:0000313" key="2">
    <source>
        <dbReference type="EMBL" id="AAN71107.1"/>
    </source>
</evidence>
<organism evidence="2">
    <name type="scientific">Drosophila melanogaster</name>
    <name type="common">Fruit fly</name>
    <dbReference type="NCBI Taxonomy" id="7227"/>
    <lineage>
        <taxon>Eukaryota</taxon>
        <taxon>Metazoa</taxon>
        <taxon>Ecdysozoa</taxon>
        <taxon>Arthropoda</taxon>
        <taxon>Hexapoda</taxon>
        <taxon>Insecta</taxon>
        <taxon>Pterygota</taxon>
        <taxon>Neoptera</taxon>
        <taxon>Endopterygota</taxon>
        <taxon>Diptera</taxon>
        <taxon>Brachycera</taxon>
        <taxon>Muscomorpha</taxon>
        <taxon>Ephydroidea</taxon>
        <taxon>Drosophilidae</taxon>
        <taxon>Drosophila</taxon>
        <taxon>Sophophora</taxon>
    </lineage>
</organism>
<dbReference type="EMBL" id="BT001352">
    <property type="protein sequence ID" value="AAN71107.1"/>
    <property type="molecule type" value="mRNA"/>
</dbReference>
<dbReference type="ExpressionAtlas" id="Q8IH96">
    <property type="expression patterns" value="baseline and differential"/>
</dbReference>
<dbReference type="HOGENOM" id="CLU_1002112_0_0_1"/>
<accession>Q8IH96</accession>
<proteinExistence type="evidence at transcript level"/>
<evidence type="ECO:0000313" key="3">
    <source>
        <dbReference type="EMBL" id="AES58509.1"/>
    </source>
</evidence>
<dbReference type="AlphaFoldDB" id="Q8IH96"/>
<feature type="region of interest" description="Disordered" evidence="1">
    <location>
        <begin position="40"/>
        <end position="66"/>
    </location>
</feature>
<sequence>MATRQPTPRQLAYLDELKMRLQELRDRQASFMEQTAKILSRMSSSSMDGSESETLPTDSIDENVTTNTTAGVGAGITKGSKSSLNIKKLIQRFEDLRKNSQEFGDLPEVPEELINVDVRRILNGYEKLIEEGHVLQQSWFLLKKSTESCARFASANGMKSEDRPPLKTSSAIVEVCHVVPERSPEVAGTPRVKKSKSLLSNVVTSSDIVDKKAEVFSTKNAKGKCNSQDYGHARWGAFMQLIIRVLRPFHGGSRKTKKIPAHNANNMRIPSHLPPKRKPIY</sequence>
<reference evidence="2" key="1">
    <citation type="submission" date="2002-11" db="EMBL/GenBank/DDBJ databases">
        <authorList>
            <person name="Stapleton M."/>
            <person name="Brokstein P."/>
            <person name="Hong L."/>
            <person name="Agbayani A."/>
            <person name="Carlson J."/>
            <person name="Champe M."/>
            <person name="Chavez C."/>
            <person name="Dorsett V."/>
            <person name="Dresnek D."/>
            <person name="Farfan D."/>
            <person name="Frise E."/>
            <person name="George R."/>
            <person name="Gonzalez M."/>
            <person name="Guarin H."/>
            <person name="Kronmiller B."/>
            <person name="Li P."/>
            <person name="Liao G."/>
            <person name="Miranda A."/>
            <person name="Mungall C.J."/>
            <person name="Nunoo J."/>
            <person name="Pacleb J."/>
            <person name="Paragas V."/>
            <person name="Park S."/>
            <person name="Patel S."/>
            <person name="Phouanenavong S."/>
            <person name="Wan K."/>
            <person name="Yu C."/>
            <person name="Lewis S.E."/>
            <person name="Rubin G.M."/>
            <person name="Celniker S."/>
        </authorList>
    </citation>
    <scope>NUCLEOTIDE SEQUENCE</scope>
</reference>
<dbReference type="AGR" id="FB:FBgn0250844"/>
<evidence type="ECO:0000313" key="4">
    <source>
        <dbReference type="FlyBase" id="FBgn0250844"/>
    </source>
</evidence>